<dbReference type="PRINTS" id="PR00032">
    <property type="entry name" value="HTHARAC"/>
</dbReference>
<reference evidence="5 6" key="1">
    <citation type="submission" date="2019-10" db="EMBL/GenBank/DDBJ databases">
        <title>Rudanella paleaurantiibacter sp. nov., isolated from sludge.</title>
        <authorList>
            <person name="Xu S.Q."/>
        </authorList>
    </citation>
    <scope>NUCLEOTIDE SEQUENCE [LARGE SCALE GENOMIC DNA]</scope>
    <source>
        <strain evidence="5 6">HX-22-17</strain>
    </source>
</reference>
<dbReference type="RefSeq" id="WP_152126260.1">
    <property type="nucleotide sequence ID" value="NZ_WELI01000010.1"/>
</dbReference>
<dbReference type="PROSITE" id="PS01124">
    <property type="entry name" value="HTH_ARAC_FAMILY_2"/>
    <property type="match status" value="1"/>
</dbReference>
<dbReference type="EMBL" id="WELI01000010">
    <property type="protein sequence ID" value="KAB7727628.1"/>
    <property type="molecule type" value="Genomic_DNA"/>
</dbReference>
<evidence type="ECO:0000313" key="5">
    <source>
        <dbReference type="EMBL" id="KAB7727628.1"/>
    </source>
</evidence>
<keyword evidence="1" id="KW-0805">Transcription regulation</keyword>
<accession>A0A7J5TUE0</accession>
<evidence type="ECO:0000259" key="4">
    <source>
        <dbReference type="PROSITE" id="PS01124"/>
    </source>
</evidence>
<name>A0A7J5TUE0_9BACT</name>
<dbReference type="Gene3D" id="1.10.10.60">
    <property type="entry name" value="Homeodomain-like"/>
    <property type="match status" value="1"/>
</dbReference>
<evidence type="ECO:0000313" key="6">
    <source>
        <dbReference type="Proteomes" id="UP000488299"/>
    </source>
</evidence>
<keyword evidence="2" id="KW-0238">DNA-binding</keyword>
<comment type="caution">
    <text evidence="5">The sequence shown here is derived from an EMBL/GenBank/DDBJ whole genome shotgun (WGS) entry which is preliminary data.</text>
</comment>
<keyword evidence="6" id="KW-1185">Reference proteome</keyword>
<dbReference type="AlphaFoldDB" id="A0A7J5TUE0"/>
<sequence length="292" mass="33437">MRKALKNFEGLYGDKQHPFTDGFIHHELLEVRSRRYDWAIDTHLHTDLLQVFFFTSGNGVLLTEQNRVPLNPPCVLIIPTNTLHGFLFEAGMVGEVFTITEGALDAFFKTAPHVLLEVNRLNHLTFRESEPDFVQLVALRDRICAELAGDQLEKERALGFWVQLLWVQLYRLSLASSVFIQKADNRTLGYFQGFQKLIRQSGYQTQSVQEYARELSITTVHLNRVCQSVVGKSALQVVHDYLIGEAKKYLLGTSYSLSEISYLLNFKDPAYFSRLFKKQTGLTPGAFRRQGK</sequence>
<feature type="domain" description="HTH araC/xylS-type" evidence="4">
    <location>
        <begin position="192"/>
        <end position="290"/>
    </location>
</feature>
<dbReference type="SUPFAM" id="SSF46689">
    <property type="entry name" value="Homeodomain-like"/>
    <property type="match status" value="1"/>
</dbReference>
<evidence type="ECO:0000256" key="1">
    <source>
        <dbReference type="ARBA" id="ARBA00023015"/>
    </source>
</evidence>
<dbReference type="PANTHER" id="PTHR43280">
    <property type="entry name" value="ARAC-FAMILY TRANSCRIPTIONAL REGULATOR"/>
    <property type="match status" value="1"/>
</dbReference>
<dbReference type="InterPro" id="IPR020449">
    <property type="entry name" value="Tscrpt_reg_AraC-type_HTH"/>
</dbReference>
<organism evidence="5 6">
    <name type="scientific">Rudanella paleaurantiibacter</name>
    <dbReference type="NCBI Taxonomy" id="2614655"/>
    <lineage>
        <taxon>Bacteria</taxon>
        <taxon>Pseudomonadati</taxon>
        <taxon>Bacteroidota</taxon>
        <taxon>Cytophagia</taxon>
        <taxon>Cytophagales</taxon>
        <taxon>Cytophagaceae</taxon>
        <taxon>Rudanella</taxon>
    </lineage>
</organism>
<dbReference type="Proteomes" id="UP000488299">
    <property type="component" value="Unassembled WGS sequence"/>
</dbReference>
<dbReference type="SUPFAM" id="SSF51182">
    <property type="entry name" value="RmlC-like cupins"/>
    <property type="match status" value="1"/>
</dbReference>
<proteinExistence type="predicted"/>
<evidence type="ECO:0000256" key="2">
    <source>
        <dbReference type="ARBA" id="ARBA00023125"/>
    </source>
</evidence>
<keyword evidence="3" id="KW-0804">Transcription</keyword>
<dbReference type="InterPro" id="IPR011051">
    <property type="entry name" value="RmlC_Cupin_sf"/>
</dbReference>
<dbReference type="GO" id="GO:0043565">
    <property type="term" value="F:sequence-specific DNA binding"/>
    <property type="evidence" value="ECO:0007669"/>
    <property type="project" value="InterPro"/>
</dbReference>
<dbReference type="GO" id="GO:0003700">
    <property type="term" value="F:DNA-binding transcription factor activity"/>
    <property type="evidence" value="ECO:0007669"/>
    <property type="project" value="InterPro"/>
</dbReference>
<dbReference type="InterPro" id="IPR014710">
    <property type="entry name" value="RmlC-like_jellyroll"/>
</dbReference>
<dbReference type="Pfam" id="PF12833">
    <property type="entry name" value="HTH_18"/>
    <property type="match status" value="1"/>
</dbReference>
<dbReference type="InterPro" id="IPR009057">
    <property type="entry name" value="Homeodomain-like_sf"/>
</dbReference>
<dbReference type="SMART" id="SM00342">
    <property type="entry name" value="HTH_ARAC"/>
    <property type="match status" value="1"/>
</dbReference>
<gene>
    <name evidence="5" type="ORF">F5984_21420</name>
</gene>
<dbReference type="Gene3D" id="2.60.120.10">
    <property type="entry name" value="Jelly Rolls"/>
    <property type="match status" value="1"/>
</dbReference>
<dbReference type="PANTHER" id="PTHR43280:SF32">
    <property type="entry name" value="TRANSCRIPTIONAL REGULATORY PROTEIN"/>
    <property type="match status" value="1"/>
</dbReference>
<dbReference type="InterPro" id="IPR018060">
    <property type="entry name" value="HTH_AraC"/>
</dbReference>
<protein>
    <submittedName>
        <fullName evidence="5">Helix-turn-helix domain-containing protein</fullName>
    </submittedName>
</protein>
<evidence type="ECO:0000256" key="3">
    <source>
        <dbReference type="ARBA" id="ARBA00023163"/>
    </source>
</evidence>